<dbReference type="Proteomes" id="UP001050975">
    <property type="component" value="Unassembled WGS sequence"/>
</dbReference>
<keyword evidence="2" id="KW-1185">Reference proteome</keyword>
<dbReference type="PANTHER" id="PTHR45033:SF2">
    <property type="entry name" value="ZINC-TYPE ALCOHOL DEHYDROGENASE-LIKE PROTEIN C1773.06C"/>
    <property type="match status" value="1"/>
</dbReference>
<sequence length="47" mass="5443">MFEAMNRAIALHQIKPIIDRVFLLNEAPEAYRYLQSGSHFGKIVIQL</sequence>
<dbReference type="AlphaFoldDB" id="A0AAV3WL43"/>
<protein>
    <submittedName>
        <fullName evidence="1">Alcohol dehydrogenase</fullName>
    </submittedName>
</protein>
<dbReference type="EMBL" id="BLAY01000126">
    <property type="protein sequence ID" value="GET41544.1"/>
    <property type="molecule type" value="Genomic_DNA"/>
</dbReference>
<dbReference type="InterPro" id="IPR052711">
    <property type="entry name" value="Zinc_ADH-like"/>
</dbReference>
<organism evidence="1 2">
    <name type="scientific">Microseira wollei NIES-4236</name>
    <dbReference type="NCBI Taxonomy" id="2530354"/>
    <lineage>
        <taxon>Bacteria</taxon>
        <taxon>Bacillati</taxon>
        <taxon>Cyanobacteriota</taxon>
        <taxon>Cyanophyceae</taxon>
        <taxon>Oscillatoriophycideae</taxon>
        <taxon>Aerosakkonematales</taxon>
        <taxon>Aerosakkonemataceae</taxon>
        <taxon>Microseira</taxon>
    </lineage>
</organism>
<comment type="caution">
    <text evidence="1">The sequence shown here is derived from an EMBL/GenBank/DDBJ whole genome shotgun (WGS) entry which is preliminary data.</text>
</comment>
<accession>A0AAV3WL43</accession>
<dbReference type="PANTHER" id="PTHR45033">
    <property type="match status" value="1"/>
</dbReference>
<name>A0AAV3WL43_9CYAN</name>
<dbReference type="Gene3D" id="3.90.180.10">
    <property type="entry name" value="Medium-chain alcohol dehydrogenases, catalytic domain"/>
    <property type="match status" value="1"/>
</dbReference>
<gene>
    <name evidence="1" type="ORF">MiSe_63560</name>
</gene>
<dbReference type="Pfam" id="PF13602">
    <property type="entry name" value="ADH_zinc_N_2"/>
    <property type="match status" value="1"/>
</dbReference>
<evidence type="ECO:0000313" key="1">
    <source>
        <dbReference type="EMBL" id="GET41544.1"/>
    </source>
</evidence>
<reference evidence="1" key="1">
    <citation type="submission" date="2019-10" db="EMBL/GenBank/DDBJ databases">
        <title>Draft genome sequece of Microseira wollei NIES-4236.</title>
        <authorList>
            <person name="Yamaguchi H."/>
            <person name="Suzuki S."/>
            <person name="Kawachi M."/>
        </authorList>
    </citation>
    <scope>NUCLEOTIDE SEQUENCE</scope>
    <source>
        <strain evidence="1">NIES-4236</strain>
    </source>
</reference>
<evidence type="ECO:0000313" key="2">
    <source>
        <dbReference type="Proteomes" id="UP001050975"/>
    </source>
</evidence>
<proteinExistence type="predicted"/>